<evidence type="ECO:0000313" key="4">
    <source>
        <dbReference type="Proteomes" id="UP001501094"/>
    </source>
</evidence>
<evidence type="ECO:0000256" key="1">
    <source>
        <dbReference type="SAM" id="MobiDB-lite"/>
    </source>
</evidence>
<keyword evidence="2" id="KW-1133">Transmembrane helix</keyword>
<dbReference type="RefSeq" id="WP_344104219.1">
    <property type="nucleotide sequence ID" value="NZ_BAAANL010000006.1"/>
</dbReference>
<feature type="region of interest" description="Disordered" evidence="1">
    <location>
        <begin position="107"/>
        <end position="180"/>
    </location>
</feature>
<feature type="compositionally biased region" description="Low complexity" evidence="1">
    <location>
        <begin position="116"/>
        <end position="132"/>
    </location>
</feature>
<name>A0ABP4ZR97_9MICO</name>
<feature type="compositionally biased region" description="Low complexity" evidence="1">
    <location>
        <begin position="146"/>
        <end position="159"/>
    </location>
</feature>
<evidence type="ECO:0000256" key="2">
    <source>
        <dbReference type="SAM" id="Phobius"/>
    </source>
</evidence>
<keyword evidence="4" id="KW-1185">Reference proteome</keyword>
<comment type="caution">
    <text evidence="3">The sequence shown here is derived from an EMBL/GenBank/DDBJ whole genome shotgun (WGS) entry which is preliminary data.</text>
</comment>
<accession>A0ABP4ZR97</accession>
<gene>
    <name evidence="3" type="ORF">GCM10009751_29240</name>
</gene>
<keyword evidence="2" id="KW-0812">Transmembrane</keyword>
<keyword evidence="2" id="KW-0472">Membrane</keyword>
<dbReference type="Proteomes" id="UP001501094">
    <property type="component" value="Unassembled WGS sequence"/>
</dbReference>
<sequence length="347" mass="37036">MSDPTAQFTPGMNPRPVQPGEPMTSLVFDQELVGRLQALERGGFGNRAEQVIVDHLAKIGQYRAGGRTPREIKSYIWSQMQWDDGGVVPTPTGDLHSLRRSVRANTEVIDPVATRPGAAGPADPYAPADPYGQDGPYGHSSSHGQHAAALPPGTALPGEPAGGPADGHGPGPGPEDDRGGVGGRIAGEILAWIPRALLLLGIYQLVRLVPGFDRMPDVSLWTPFRVLGDGVLGLLNLDPAWSDQAANLTIPALGLLAAGFLNYLTPLRRGRRLAVWPYFLVIVAWVIVFAAGDLGGWLSDVTQGFQEDVRQGVEDEVGRQIDEQVDKTVEEQKGQLEEQLPVPSPAG</sequence>
<organism evidence="3 4">
    <name type="scientific">Myceligenerans crystallogenes</name>
    <dbReference type="NCBI Taxonomy" id="316335"/>
    <lineage>
        <taxon>Bacteria</taxon>
        <taxon>Bacillati</taxon>
        <taxon>Actinomycetota</taxon>
        <taxon>Actinomycetes</taxon>
        <taxon>Micrococcales</taxon>
        <taxon>Promicromonosporaceae</taxon>
        <taxon>Myceligenerans</taxon>
    </lineage>
</organism>
<reference evidence="4" key="1">
    <citation type="journal article" date="2019" name="Int. J. Syst. Evol. Microbiol.">
        <title>The Global Catalogue of Microorganisms (GCM) 10K type strain sequencing project: providing services to taxonomists for standard genome sequencing and annotation.</title>
        <authorList>
            <consortium name="The Broad Institute Genomics Platform"/>
            <consortium name="The Broad Institute Genome Sequencing Center for Infectious Disease"/>
            <person name="Wu L."/>
            <person name="Ma J."/>
        </authorList>
    </citation>
    <scope>NUCLEOTIDE SEQUENCE [LARGE SCALE GENOMIC DNA]</scope>
    <source>
        <strain evidence="4">JCM 14326</strain>
    </source>
</reference>
<proteinExistence type="predicted"/>
<feature type="transmembrane region" description="Helical" evidence="2">
    <location>
        <begin position="276"/>
        <end position="298"/>
    </location>
</feature>
<feature type="transmembrane region" description="Helical" evidence="2">
    <location>
        <begin position="245"/>
        <end position="264"/>
    </location>
</feature>
<evidence type="ECO:0000313" key="3">
    <source>
        <dbReference type="EMBL" id="GAA1868791.1"/>
    </source>
</evidence>
<feature type="region of interest" description="Disordered" evidence="1">
    <location>
        <begin position="1"/>
        <end position="21"/>
    </location>
</feature>
<feature type="compositionally biased region" description="Polar residues" evidence="1">
    <location>
        <begin position="1"/>
        <end position="10"/>
    </location>
</feature>
<feature type="compositionally biased region" description="Gly residues" evidence="1">
    <location>
        <begin position="160"/>
        <end position="170"/>
    </location>
</feature>
<protein>
    <submittedName>
        <fullName evidence="3">Uncharacterized protein</fullName>
    </submittedName>
</protein>
<dbReference type="EMBL" id="BAAANL010000006">
    <property type="protein sequence ID" value="GAA1868791.1"/>
    <property type="molecule type" value="Genomic_DNA"/>
</dbReference>